<dbReference type="AlphaFoldDB" id="A0A4Y8LUM5"/>
<protein>
    <submittedName>
        <fullName evidence="1">Renal dipeptidase</fullName>
    </submittedName>
</protein>
<accession>A0A4Y8LUM5</accession>
<dbReference type="Pfam" id="PF14907">
    <property type="entry name" value="NTP_transf_5"/>
    <property type="match status" value="1"/>
</dbReference>
<dbReference type="RefSeq" id="WP_135154291.1">
    <property type="nucleotide sequence ID" value="NZ_SOMN01000044.1"/>
</dbReference>
<sequence>MNNQLLIGWGSFPKELKLLLAFMKHEQDEMSLSNQRELSIDIDWDQFIQLVRHHRMSAIIYDRLKKVSPSWIPANVSKALYHDYHKNIFQMLHLSGEVECICKLLAEHQIRSLLLKGPTLAVDLYGDISLRTSKDLDILVNINELDQVNKLLLEQGYITDDIVLSALNGWKWRQHHITYFHPHKRIYLELHWRLNPGPSKEPSFDELWERKKINGLTSYPVYSLGEDDLFCYLVSHGARHGWFRLRWLADIDILMRRQTDWKSLTLVMKKEYQLTMIGGQALNLASKLLDTPLSKDMEIIANRSRAGYLARFALIFMKEAVDLHYNPPENIARYLKSYLYAIKSKRQKLIFFLNFCYPYPIDAQTLSLPKYIHFLYLPLRPILWVWRKARHVLT</sequence>
<evidence type="ECO:0000313" key="1">
    <source>
        <dbReference type="EMBL" id="TFE22631.1"/>
    </source>
</evidence>
<dbReference type="Proteomes" id="UP000297900">
    <property type="component" value="Unassembled WGS sequence"/>
</dbReference>
<evidence type="ECO:0000313" key="2">
    <source>
        <dbReference type="Proteomes" id="UP000297900"/>
    </source>
</evidence>
<dbReference type="InterPro" id="IPR039498">
    <property type="entry name" value="NTP_transf_5"/>
</dbReference>
<comment type="caution">
    <text evidence="1">The sequence shown here is derived from an EMBL/GenBank/DDBJ whole genome shotgun (WGS) entry which is preliminary data.</text>
</comment>
<proteinExistence type="predicted"/>
<gene>
    <name evidence="1" type="ORF">E2980_21415</name>
</gene>
<keyword evidence="2" id="KW-1185">Reference proteome</keyword>
<name>A0A4Y8LUM5_9BACL</name>
<dbReference type="EMBL" id="SOMN01000044">
    <property type="protein sequence ID" value="TFE22631.1"/>
    <property type="molecule type" value="Genomic_DNA"/>
</dbReference>
<organism evidence="1 2">
    <name type="scientific">Cohnella luojiensis</name>
    <dbReference type="NCBI Taxonomy" id="652876"/>
    <lineage>
        <taxon>Bacteria</taxon>
        <taxon>Bacillati</taxon>
        <taxon>Bacillota</taxon>
        <taxon>Bacilli</taxon>
        <taxon>Bacillales</taxon>
        <taxon>Paenibacillaceae</taxon>
        <taxon>Cohnella</taxon>
    </lineage>
</organism>
<dbReference type="OrthoDB" id="9773927at2"/>
<reference evidence="1 2" key="1">
    <citation type="submission" date="2019-03" db="EMBL/GenBank/DDBJ databases">
        <title>Cohnella endophytica sp. nov., a novel endophytic bacterium isolated from bark of Sonneratia apetala.</title>
        <authorList>
            <person name="Tuo L."/>
        </authorList>
    </citation>
    <scope>NUCLEOTIDE SEQUENCE [LARGE SCALE GENOMIC DNA]</scope>
    <source>
        <strain evidence="1 2">CCTCC AB 208254</strain>
    </source>
</reference>
<dbReference type="Gene3D" id="3.30.460.40">
    <property type="match status" value="1"/>
</dbReference>